<feature type="transmembrane region" description="Helical" evidence="15">
    <location>
        <begin position="680"/>
        <end position="703"/>
    </location>
</feature>
<keyword evidence="8" id="KW-0187">Copper transport</keyword>
<dbReference type="Pfam" id="PF00702">
    <property type="entry name" value="Hydrolase"/>
    <property type="match status" value="1"/>
</dbReference>
<sequence>LDGIKSSTVNLATEKATVQFDPSKVNVKQIIESIEASGYGAEEAESADYEKEARDREIAALKKRVAYSAILTFPVLVLALPEMLKGVVVLEYPEILTSNMALVQFLLTTPVMYINRDFFERGIKGLINRTPSMDSLVALGVGTAYVYSLFVSFQVIEGSIYYETAALLLTFIVLGKYLEAVAKGKTSEAIKHLIGLQPKTAIVIRNGKEAELPIKEVVVGDIIIVKPGMKIPVDGVVVEGDSSIDESMVTGESLPVHKRKGDTVIGATINKTGSLSFKAIKVGKDTMLAQIIKLVEDAQGSKAPIQKLADLVAGYFVQVVIVLALLAFVYWYFIAGQGFLFAFTIFVATLIIACPCAMGLATPTAVMLGTGKGAEHGILFKNAESLEILHKVNTIVLDKTGTITKGEAIVTDIVAFGITEKELLAAAASAESKSEHHLAAAIVKKAKEKSLKVAEPKTFNAVPGHGIVASVGRNLVAIGNSAMMKKEGVTINNEISEKVEHLENEGKTVVIASINKNVSGIIAIADTVKEDSAAAIKRLNDLGYETVMITGDNERTANAIAKQVGIKKVMAKVLPELKAEEVKKLQSSGKKVAFVGDGINDAPALAQADVGIAIGAGTDVAIESGGVVLVKSHLQDIAVAVDLSRYTLAKIKQNLFWAFAYNAIGIPVAMGILYGINGFLLSPVIAGAAMAFSSVSVVSNSLLMKGYRPR</sequence>
<feature type="non-terminal residue" evidence="17">
    <location>
        <position position="1"/>
    </location>
</feature>
<keyword evidence="9" id="KW-0067">ATP-binding</keyword>
<dbReference type="GO" id="GO:0043682">
    <property type="term" value="F:P-type divalent copper transporter activity"/>
    <property type="evidence" value="ECO:0007669"/>
    <property type="project" value="TreeGrafter"/>
</dbReference>
<dbReference type="GO" id="GO:0016887">
    <property type="term" value="F:ATP hydrolysis activity"/>
    <property type="evidence" value="ECO:0007669"/>
    <property type="project" value="InterPro"/>
</dbReference>
<dbReference type="SFLD" id="SFLDG00002">
    <property type="entry name" value="C1.7:_P-type_atpase_like"/>
    <property type="match status" value="1"/>
</dbReference>
<feature type="domain" description="HMA" evidence="16">
    <location>
        <begin position="1"/>
        <end position="42"/>
    </location>
</feature>
<dbReference type="InterPro" id="IPR059000">
    <property type="entry name" value="ATPase_P-type_domA"/>
</dbReference>
<dbReference type="InterPro" id="IPR023299">
    <property type="entry name" value="ATPase_P-typ_cyto_dom_N"/>
</dbReference>
<keyword evidence="5 15" id="KW-0812">Transmembrane</keyword>
<dbReference type="SUPFAM" id="SSF55008">
    <property type="entry name" value="HMA, heavy metal-associated domain"/>
    <property type="match status" value="1"/>
</dbReference>
<keyword evidence="12" id="KW-0186">Copper</keyword>
<evidence type="ECO:0000256" key="1">
    <source>
        <dbReference type="ARBA" id="ARBA00004127"/>
    </source>
</evidence>
<evidence type="ECO:0000256" key="12">
    <source>
        <dbReference type="ARBA" id="ARBA00023008"/>
    </source>
</evidence>
<evidence type="ECO:0000256" key="6">
    <source>
        <dbReference type="ARBA" id="ARBA00022723"/>
    </source>
</evidence>
<gene>
    <name evidence="17" type="ORF">J4224_00100</name>
</gene>
<comment type="similarity">
    <text evidence="2">Belongs to the cation transport ATPase (P-type) (TC 3.A.3) family. Type IB subfamily.</text>
</comment>
<comment type="caution">
    <text evidence="17">The sequence shown here is derived from an EMBL/GenBank/DDBJ whole genome shotgun (WGS) entry which is preliminary data.</text>
</comment>
<dbReference type="SUPFAM" id="SSF56784">
    <property type="entry name" value="HAD-like"/>
    <property type="match status" value="1"/>
</dbReference>
<dbReference type="GO" id="GO:0012505">
    <property type="term" value="C:endomembrane system"/>
    <property type="evidence" value="ECO:0007669"/>
    <property type="project" value="UniProtKB-SubCell"/>
</dbReference>
<dbReference type="InterPro" id="IPR044492">
    <property type="entry name" value="P_typ_ATPase_HD_dom"/>
</dbReference>
<dbReference type="Gene3D" id="2.70.150.10">
    <property type="entry name" value="Calcium-transporting ATPase, cytoplasmic transduction domain A"/>
    <property type="match status" value="1"/>
</dbReference>
<evidence type="ECO:0000259" key="16">
    <source>
        <dbReference type="PROSITE" id="PS50846"/>
    </source>
</evidence>
<dbReference type="InterPro" id="IPR001757">
    <property type="entry name" value="P_typ_ATPase"/>
</dbReference>
<dbReference type="InterPro" id="IPR018303">
    <property type="entry name" value="ATPase_P-typ_P_site"/>
</dbReference>
<keyword evidence="10" id="KW-1278">Translocase</keyword>
<evidence type="ECO:0000256" key="4">
    <source>
        <dbReference type="ARBA" id="ARBA00022448"/>
    </source>
</evidence>
<evidence type="ECO:0000256" key="5">
    <source>
        <dbReference type="ARBA" id="ARBA00022692"/>
    </source>
</evidence>
<evidence type="ECO:0000256" key="10">
    <source>
        <dbReference type="ARBA" id="ARBA00022967"/>
    </source>
</evidence>
<evidence type="ECO:0000313" key="17">
    <source>
        <dbReference type="EMBL" id="MBS3058813.1"/>
    </source>
</evidence>
<evidence type="ECO:0000256" key="15">
    <source>
        <dbReference type="SAM" id="Phobius"/>
    </source>
</evidence>
<evidence type="ECO:0000256" key="13">
    <source>
        <dbReference type="ARBA" id="ARBA00023065"/>
    </source>
</evidence>
<dbReference type="PROSITE" id="PS00154">
    <property type="entry name" value="ATPASE_E1_E2"/>
    <property type="match status" value="1"/>
</dbReference>
<protein>
    <recommendedName>
        <fullName evidence="3">P-type Cu(+) transporter</fullName>
        <ecNumber evidence="3">7.2.2.8</ecNumber>
    </recommendedName>
</protein>
<proteinExistence type="inferred from homology"/>
<dbReference type="NCBIfam" id="TIGR01511">
    <property type="entry name" value="ATPase-IB1_Cu"/>
    <property type="match status" value="1"/>
</dbReference>
<reference evidence="17" key="2">
    <citation type="submission" date="2021-05" db="EMBL/GenBank/DDBJ databases">
        <title>Protein family content uncovers lineage relationships and bacterial pathway maintenance mechanisms in DPANN archaea.</title>
        <authorList>
            <person name="Castelle C.J."/>
            <person name="Meheust R."/>
            <person name="Jaffe A.L."/>
            <person name="Seitz K."/>
            <person name="Gong X."/>
            <person name="Baker B.J."/>
            <person name="Banfield J.F."/>
        </authorList>
    </citation>
    <scope>NUCLEOTIDE SEQUENCE</scope>
    <source>
        <strain evidence="17">RIFCSPHIGHO2_01_FULL_GW2011_AR10_43_9</strain>
    </source>
</reference>
<dbReference type="AlphaFoldDB" id="A0A8T4KUV2"/>
<dbReference type="PROSITE" id="PS50846">
    <property type="entry name" value="HMA_2"/>
    <property type="match status" value="1"/>
</dbReference>
<feature type="transmembrane region" description="Helical" evidence="15">
    <location>
        <begin position="135"/>
        <end position="153"/>
    </location>
</feature>
<dbReference type="GO" id="GO:0005524">
    <property type="term" value="F:ATP binding"/>
    <property type="evidence" value="ECO:0007669"/>
    <property type="project" value="UniProtKB-KW"/>
</dbReference>
<dbReference type="CDD" id="cd00371">
    <property type="entry name" value="HMA"/>
    <property type="match status" value="1"/>
</dbReference>
<dbReference type="GO" id="GO:0140581">
    <property type="term" value="F:P-type monovalent copper transporter activity"/>
    <property type="evidence" value="ECO:0007669"/>
    <property type="project" value="UniProtKB-EC"/>
</dbReference>
<dbReference type="PRINTS" id="PR00119">
    <property type="entry name" value="CATATPASE"/>
</dbReference>
<dbReference type="InterPro" id="IPR023214">
    <property type="entry name" value="HAD_sf"/>
</dbReference>
<dbReference type="InterPro" id="IPR027256">
    <property type="entry name" value="P-typ_ATPase_IB"/>
</dbReference>
<feature type="transmembrane region" description="Helical" evidence="15">
    <location>
        <begin position="339"/>
        <end position="362"/>
    </location>
</feature>
<dbReference type="Pfam" id="PF00403">
    <property type="entry name" value="HMA"/>
    <property type="match status" value="1"/>
</dbReference>
<dbReference type="EMBL" id="JAGVWF010000002">
    <property type="protein sequence ID" value="MBS3058813.1"/>
    <property type="molecule type" value="Genomic_DNA"/>
</dbReference>
<evidence type="ECO:0000256" key="8">
    <source>
        <dbReference type="ARBA" id="ARBA00022796"/>
    </source>
</evidence>
<dbReference type="Gene3D" id="3.40.50.1000">
    <property type="entry name" value="HAD superfamily/HAD-like"/>
    <property type="match status" value="1"/>
</dbReference>
<dbReference type="SUPFAM" id="SSF81653">
    <property type="entry name" value="Calcium ATPase, transduction domain A"/>
    <property type="match status" value="1"/>
</dbReference>
<dbReference type="InterPro" id="IPR023298">
    <property type="entry name" value="ATPase_P-typ_TM_dom_sf"/>
</dbReference>
<keyword evidence="11 15" id="KW-1133">Transmembrane helix</keyword>
<evidence type="ECO:0000256" key="11">
    <source>
        <dbReference type="ARBA" id="ARBA00022989"/>
    </source>
</evidence>
<dbReference type="SFLD" id="SFLDF00027">
    <property type="entry name" value="p-type_atpase"/>
    <property type="match status" value="1"/>
</dbReference>
<feature type="transmembrane region" description="Helical" evidence="15">
    <location>
        <begin position="65"/>
        <end position="84"/>
    </location>
</feature>
<feature type="transmembrane region" description="Helical" evidence="15">
    <location>
        <begin position="312"/>
        <end position="333"/>
    </location>
</feature>
<dbReference type="InterPro" id="IPR006121">
    <property type="entry name" value="HMA_dom"/>
</dbReference>
<dbReference type="SUPFAM" id="SSF81665">
    <property type="entry name" value="Calcium ATPase, transmembrane domain M"/>
    <property type="match status" value="1"/>
</dbReference>
<dbReference type="PANTHER" id="PTHR43520">
    <property type="entry name" value="ATP7, ISOFORM B"/>
    <property type="match status" value="1"/>
</dbReference>
<dbReference type="PRINTS" id="PR00943">
    <property type="entry name" value="CUATPASE"/>
</dbReference>
<dbReference type="Proteomes" id="UP000683213">
    <property type="component" value="Unassembled WGS sequence"/>
</dbReference>
<dbReference type="Pfam" id="PF00122">
    <property type="entry name" value="E1-E2_ATPase"/>
    <property type="match status" value="1"/>
</dbReference>
<name>A0A8T4KUV2_9ARCH</name>
<dbReference type="GO" id="GO:0055070">
    <property type="term" value="P:copper ion homeostasis"/>
    <property type="evidence" value="ECO:0007669"/>
    <property type="project" value="TreeGrafter"/>
</dbReference>
<keyword evidence="7" id="KW-0547">Nucleotide-binding</keyword>
<dbReference type="InterPro" id="IPR036163">
    <property type="entry name" value="HMA_dom_sf"/>
</dbReference>
<evidence type="ECO:0000256" key="9">
    <source>
        <dbReference type="ARBA" id="ARBA00022840"/>
    </source>
</evidence>
<evidence type="ECO:0000256" key="2">
    <source>
        <dbReference type="ARBA" id="ARBA00006024"/>
    </source>
</evidence>
<keyword evidence="14 15" id="KW-0472">Membrane</keyword>
<feature type="transmembrane region" description="Helical" evidence="15">
    <location>
        <begin position="96"/>
        <end position="114"/>
    </location>
</feature>
<accession>A0A8T4KUV2</accession>
<comment type="subcellular location">
    <subcellularLocation>
        <location evidence="1">Endomembrane system</location>
        <topology evidence="1">Multi-pass membrane protein</topology>
    </subcellularLocation>
</comment>
<feature type="transmembrane region" description="Helical" evidence="15">
    <location>
        <begin position="655"/>
        <end position="674"/>
    </location>
</feature>
<dbReference type="FunFam" id="2.70.150.10:FF:000002">
    <property type="entry name" value="Copper-transporting ATPase 1, putative"/>
    <property type="match status" value="1"/>
</dbReference>
<dbReference type="CDD" id="cd02094">
    <property type="entry name" value="P-type_ATPase_Cu-like"/>
    <property type="match status" value="1"/>
</dbReference>
<evidence type="ECO:0000313" key="18">
    <source>
        <dbReference type="Proteomes" id="UP000683213"/>
    </source>
</evidence>
<dbReference type="EC" id="7.2.2.8" evidence="3"/>
<dbReference type="GO" id="GO:0005507">
    <property type="term" value="F:copper ion binding"/>
    <property type="evidence" value="ECO:0007669"/>
    <property type="project" value="TreeGrafter"/>
</dbReference>
<reference evidence="17" key="1">
    <citation type="submission" date="2021-03" db="EMBL/GenBank/DDBJ databases">
        <authorList>
            <person name="Jaffe A."/>
        </authorList>
    </citation>
    <scope>NUCLEOTIDE SEQUENCE</scope>
    <source>
        <strain evidence="17">RIFCSPHIGHO2_01_FULL_GW2011_AR10_43_9</strain>
    </source>
</reference>
<dbReference type="NCBIfam" id="TIGR01494">
    <property type="entry name" value="ATPase_P-type"/>
    <property type="match status" value="1"/>
</dbReference>
<dbReference type="Gene3D" id="3.30.70.100">
    <property type="match status" value="1"/>
</dbReference>
<dbReference type="NCBIfam" id="TIGR01525">
    <property type="entry name" value="ATPase-IB_hvy"/>
    <property type="match status" value="1"/>
</dbReference>
<keyword evidence="6" id="KW-0479">Metal-binding</keyword>
<dbReference type="PANTHER" id="PTHR43520:SF8">
    <property type="entry name" value="P-TYPE CU(+) TRANSPORTER"/>
    <property type="match status" value="1"/>
</dbReference>
<evidence type="ECO:0000256" key="3">
    <source>
        <dbReference type="ARBA" id="ARBA00012517"/>
    </source>
</evidence>
<dbReference type="InterPro" id="IPR036412">
    <property type="entry name" value="HAD-like_sf"/>
</dbReference>
<dbReference type="FunFam" id="3.40.50.1000:FF:000144">
    <property type="entry name" value="copper-transporting ATPase 1 isoform X2"/>
    <property type="match status" value="1"/>
</dbReference>
<keyword evidence="13" id="KW-0406">Ion transport</keyword>
<feature type="transmembrane region" description="Helical" evidence="15">
    <location>
        <begin position="159"/>
        <end position="178"/>
    </location>
</feature>
<dbReference type="Gene3D" id="3.40.1110.10">
    <property type="entry name" value="Calcium-transporting ATPase, cytoplasmic domain N"/>
    <property type="match status" value="1"/>
</dbReference>
<evidence type="ECO:0000256" key="7">
    <source>
        <dbReference type="ARBA" id="ARBA00022741"/>
    </source>
</evidence>
<evidence type="ECO:0000256" key="14">
    <source>
        <dbReference type="ARBA" id="ARBA00023136"/>
    </source>
</evidence>
<keyword evidence="4" id="KW-0813">Transport</keyword>
<dbReference type="SFLD" id="SFLDS00003">
    <property type="entry name" value="Haloacid_Dehalogenase"/>
    <property type="match status" value="1"/>
</dbReference>
<organism evidence="17 18">
    <name type="scientific">Candidatus Iainarchaeum sp</name>
    <dbReference type="NCBI Taxonomy" id="3101447"/>
    <lineage>
        <taxon>Archaea</taxon>
        <taxon>Candidatus Iainarchaeota</taxon>
        <taxon>Candidatus Iainarchaeia</taxon>
        <taxon>Candidatus Iainarchaeales</taxon>
        <taxon>Candidatus Iainarchaeaceae</taxon>
        <taxon>Candidatus Iainarchaeum</taxon>
    </lineage>
</organism>
<dbReference type="GO" id="GO:0016020">
    <property type="term" value="C:membrane"/>
    <property type="evidence" value="ECO:0007669"/>
    <property type="project" value="InterPro"/>
</dbReference>
<dbReference type="InterPro" id="IPR008250">
    <property type="entry name" value="ATPase_P-typ_transduc_dom_A_sf"/>
</dbReference>